<dbReference type="EC" id="3.6.1.22" evidence="2"/>
<dbReference type="Gene3D" id="3.90.79.10">
    <property type="entry name" value="Nucleoside Triphosphate Pyrophosphohydrolase"/>
    <property type="match status" value="1"/>
</dbReference>
<sequence>MLSRVTSSFVKVQTCACSQACNIQLQQQQQGCRKIQLAPNNVIAASTQHVRSFSSKSFQTSNSNYLNVLHSSSILVSQGMLKTAERLSCLQLRHSSQYVTGARYVEQLKENDDICEAALRNGQFALFYDLRAFIQGDGASKRMNLVWRGADDMKQVLGIVDGMKLTDAVLMNSTGKDPDQPARFAINIPKADDTLQQSLERLMDAETIGIRRALFTLGRGYLHEYLQAYALLQWHSLQTFCSKCGAKNKKNLAGSRRICSSCSEVHYPTMKPIVITLVTNGDKCLVARQPQFPIGMYSALAGFCDMGETLEDTVRREVAEEVGLEVEDITYCFSQHWPIPSSGLMLGCYATVKEDDQILIDRNELEDAKWMDREEVQSILQQSPGQGSQWFPPRYAIAHQLIAGWAFKK</sequence>
<dbReference type="InterPro" id="IPR049734">
    <property type="entry name" value="NudC-like_C"/>
</dbReference>
<dbReference type="PANTHER" id="PTHR11383:SF3">
    <property type="entry name" value="NAD(P)H PYROPHOSPHATASE NUDT13, MITOCHONDRIAL"/>
    <property type="match status" value="1"/>
</dbReference>
<dbReference type="PROSITE" id="PS00893">
    <property type="entry name" value="NUDIX_BOX"/>
    <property type="match status" value="1"/>
</dbReference>
<dbReference type="InterPro" id="IPR015376">
    <property type="entry name" value="Znr_NADH_PPase"/>
</dbReference>
<dbReference type="GeneID" id="581737"/>
<dbReference type="AlphaFoldDB" id="A0A7M7HQQ5"/>
<dbReference type="KEGG" id="spu:581737"/>
<feature type="domain" description="Nudix hydrolase" evidence="7">
    <location>
        <begin position="268"/>
        <end position="393"/>
    </location>
</feature>
<reference evidence="8" key="2">
    <citation type="submission" date="2021-01" db="UniProtKB">
        <authorList>
            <consortium name="EnsemblMetazoa"/>
        </authorList>
    </citation>
    <scope>IDENTIFICATION</scope>
</reference>
<evidence type="ECO:0000256" key="4">
    <source>
        <dbReference type="ARBA" id="ARBA00022801"/>
    </source>
</evidence>
<dbReference type="Pfam" id="PF00293">
    <property type="entry name" value="NUDIX"/>
    <property type="match status" value="1"/>
</dbReference>
<dbReference type="PANTHER" id="PTHR11383">
    <property type="entry name" value="NUCLEOSIDE DIPHOSPHATE-LINKED MOIETY X MOTIF 13"/>
    <property type="match status" value="1"/>
</dbReference>
<dbReference type="NCBIfam" id="NF001299">
    <property type="entry name" value="PRK00241.1"/>
    <property type="match status" value="1"/>
</dbReference>
<dbReference type="GO" id="GO:0046872">
    <property type="term" value="F:metal ion binding"/>
    <property type="evidence" value="ECO:0007669"/>
    <property type="project" value="UniProtKB-KW"/>
</dbReference>
<dbReference type="CTD" id="25961"/>
<keyword evidence="4" id="KW-0378">Hydrolase</keyword>
<dbReference type="OMA" id="FCRESWA"/>
<dbReference type="InterPro" id="IPR020084">
    <property type="entry name" value="NUDIX_hydrolase_CS"/>
</dbReference>
<dbReference type="Gene3D" id="3.90.79.20">
    <property type="match status" value="1"/>
</dbReference>
<name>A0A7M7HQQ5_STRPU</name>
<dbReference type="SUPFAM" id="SSF55811">
    <property type="entry name" value="Nudix"/>
    <property type="match status" value="1"/>
</dbReference>
<accession>A0A7M7HQQ5</accession>
<dbReference type="RefSeq" id="XP_011679943.2">
    <property type="nucleotide sequence ID" value="XM_011681641.2"/>
</dbReference>
<comment type="cofactor">
    <cofactor evidence="1">
        <name>Mg(2+)</name>
        <dbReference type="ChEBI" id="CHEBI:18420"/>
    </cofactor>
</comment>
<evidence type="ECO:0000256" key="6">
    <source>
        <dbReference type="ARBA" id="ARBA00023027"/>
    </source>
</evidence>
<dbReference type="InParanoid" id="A0A7M7HQQ5"/>
<keyword evidence="9" id="KW-1185">Reference proteome</keyword>
<dbReference type="InterPro" id="IPR015797">
    <property type="entry name" value="NUDIX_hydrolase-like_dom_sf"/>
</dbReference>
<dbReference type="InterPro" id="IPR000086">
    <property type="entry name" value="NUDIX_hydrolase_dom"/>
</dbReference>
<dbReference type="Proteomes" id="UP000007110">
    <property type="component" value="Unassembled WGS sequence"/>
</dbReference>
<dbReference type="EnsemblMetazoa" id="XM_011681641">
    <property type="protein sequence ID" value="XP_011679943"/>
    <property type="gene ID" value="LOC581737"/>
</dbReference>
<dbReference type="GO" id="GO:0016787">
    <property type="term" value="F:hydrolase activity"/>
    <property type="evidence" value="ECO:0007669"/>
    <property type="project" value="UniProtKB-KW"/>
</dbReference>
<evidence type="ECO:0000313" key="9">
    <source>
        <dbReference type="Proteomes" id="UP000007110"/>
    </source>
</evidence>
<evidence type="ECO:0000256" key="3">
    <source>
        <dbReference type="ARBA" id="ARBA00022723"/>
    </source>
</evidence>
<keyword evidence="6" id="KW-0520">NAD</keyword>
<dbReference type="CDD" id="cd03429">
    <property type="entry name" value="NUDIX_NADH_pyrophosphatase_Nudt13"/>
    <property type="match status" value="1"/>
</dbReference>
<evidence type="ECO:0000256" key="5">
    <source>
        <dbReference type="ARBA" id="ARBA00022842"/>
    </source>
</evidence>
<reference evidence="9" key="1">
    <citation type="submission" date="2015-02" db="EMBL/GenBank/DDBJ databases">
        <title>Genome sequencing for Strongylocentrotus purpuratus.</title>
        <authorList>
            <person name="Murali S."/>
            <person name="Liu Y."/>
            <person name="Vee V."/>
            <person name="English A."/>
            <person name="Wang M."/>
            <person name="Skinner E."/>
            <person name="Han Y."/>
            <person name="Muzny D.M."/>
            <person name="Worley K.C."/>
            <person name="Gibbs R.A."/>
        </authorList>
    </citation>
    <scope>NUCLEOTIDE SEQUENCE</scope>
</reference>
<dbReference type="PROSITE" id="PS51462">
    <property type="entry name" value="NUDIX"/>
    <property type="match status" value="1"/>
</dbReference>
<protein>
    <recommendedName>
        <fullName evidence="2">NAD(+) diphosphatase</fullName>
        <ecNumber evidence="2">3.6.1.22</ecNumber>
    </recommendedName>
</protein>
<organism evidence="8 9">
    <name type="scientific">Strongylocentrotus purpuratus</name>
    <name type="common">Purple sea urchin</name>
    <dbReference type="NCBI Taxonomy" id="7668"/>
    <lineage>
        <taxon>Eukaryota</taxon>
        <taxon>Metazoa</taxon>
        <taxon>Echinodermata</taxon>
        <taxon>Eleutherozoa</taxon>
        <taxon>Echinozoa</taxon>
        <taxon>Echinoidea</taxon>
        <taxon>Euechinoidea</taxon>
        <taxon>Echinacea</taxon>
        <taxon>Camarodonta</taxon>
        <taxon>Echinidea</taxon>
        <taxon>Strongylocentrotidae</taxon>
        <taxon>Strongylocentrotus</taxon>
    </lineage>
</organism>
<dbReference type="Pfam" id="PF09297">
    <property type="entry name" value="Zn_ribbon_NUD"/>
    <property type="match status" value="1"/>
</dbReference>
<evidence type="ECO:0000259" key="7">
    <source>
        <dbReference type="PROSITE" id="PS51462"/>
    </source>
</evidence>
<evidence type="ECO:0000256" key="2">
    <source>
        <dbReference type="ARBA" id="ARBA00012381"/>
    </source>
</evidence>
<keyword evidence="3" id="KW-0479">Metal-binding</keyword>
<evidence type="ECO:0000256" key="1">
    <source>
        <dbReference type="ARBA" id="ARBA00001946"/>
    </source>
</evidence>
<proteinExistence type="predicted"/>
<keyword evidence="5" id="KW-0460">Magnesium</keyword>
<dbReference type="OrthoDB" id="10249612at2759"/>
<evidence type="ECO:0000313" key="8">
    <source>
        <dbReference type="EnsemblMetazoa" id="XP_011679943"/>
    </source>
</evidence>